<dbReference type="Pfam" id="PF00392">
    <property type="entry name" value="GntR"/>
    <property type="match status" value="1"/>
</dbReference>
<sequence length="246" mass="27399">MSAKSSAPVEIDFDKIQTHRTFEVVCEKVREKLASGHLKPGDKLPAERKMAEQLGVSRSAVREALRSLEIVGLLRLQKGVKGGAFIVAATSENLTQVLRDLVCLDAISLQDLSEARALLLDMVVRLAAERATPEDIAALEANIERTRQVIAAGRGEERLKCAFEFYHQLAASTQNRAVVYLVDSQTSVVQAYMHLRTWNMPADELLRSRDRLIRHISDGNADLAARELRRHLQKVSHLLWTQAADG</sequence>
<accession>A0A974PSC3</accession>
<dbReference type="RefSeq" id="WP_203195552.1">
    <property type="nucleotide sequence ID" value="NZ_CP063362.1"/>
</dbReference>
<name>A0A974PSC3_9HYPH</name>
<dbReference type="Gene3D" id="1.10.10.10">
    <property type="entry name" value="Winged helix-like DNA-binding domain superfamily/Winged helix DNA-binding domain"/>
    <property type="match status" value="1"/>
</dbReference>
<dbReference type="KEGG" id="xdi:EZH22_10335"/>
<dbReference type="InterPro" id="IPR011711">
    <property type="entry name" value="GntR_C"/>
</dbReference>
<dbReference type="EMBL" id="CP063362">
    <property type="protein sequence ID" value="QRG08641.1"/>
    <property type="molecule type" value="Genomic_DNA"/>
</dbReference>
<evidence type="ECO:0000256" key="2">
    <source>
        <dbReference type="ARBA" id="ARBA00023125"/>
    </source>
</evidence>
<evidence type="ECO:0000256" key="3">
    <source>
        <dbReference type="ARBA" id="ARBA00023163"/>
    </source>
</evidence>
<reference evidence="5 6" key="1">
    <citation type="submission" date="2020-10" db="EMBL/GenBank/DDBJ databases">
        <title>Degradation of 1,4-Dioxane by Xanthobacter sp. YN2, via a Novel Group-2 Soluble Di-Iron Monooxygenase.</title>
        <authorList>
            <person name="Ma F."/>
            <person name="Wang Y."/>
            <person name="Yang J."/>
            <person name="Guo H."/>
            <person name="Su D."/>
            <person name="Yu L."/>
        </authorList>
    </citation>
    <scope>NUCLEOTIDE SEQUENCE [LARGE SCALE GENOMIC DNA]</scope>
    <source>
        <strain evidence="5 6">YN2</strain>
    </source>
</reference>
<dbReference type="SUPFAM" id="SSF46785">
    <property type="entry name" value="Winged helix' DNA-binding domain"/>
    <property type="match status" value="1"/>
</dbReference>
<dbReference type="GO" id="GO:0003700">
    <property type="term" value="F:DNA-binding transcription factor activity"/>
    <property type="evidence" value="ECO:0007669"/>
    <property type="project" value="InterPro"/>
</dbReference>
<keyword evidence="6" id="KW-1185">Reference proteome</keyword>
<dbReference type="PANTHER" id="PTHR43537">
    <property type="entry name" value="TRANSCRIPTIONAL REGULATOR, GNTR FAMILY"/>
    <property type="match status" value="1"/>
</dbReference>
<keyword evidence="3" id="KW-0804">Transcription</keyword>
<evidence type="ECO:0000259" key="4">
    <source>
        <dbReference type="PROSITE" id="PS50949"/>
    </source>
</evidence>
<gene>
    <name evidence="5" type="ORF">EZH22_10335</name>
</gene>
<dbReference type="Pfam" id="PF07729">
    <property type="entry name" value="FCD"/>
    <property type="match status" value="1"/>
</dbReference>
<dbReference type="SMART" id="SM00895">
    <property type="entry name" value="FCD"/>
    <property type="match status" value="1"/>
</dbReference>
<dbReference type="PROSITE" id="PS50949">
    <property type="entry name" value="HTH_GNTR"/>
    <property type="match status" value="1"/>
</dbReference>
<keyword evidence="1" id="KW-0805">Transcription regulation</keyword>
<dbReference type="PANTHER" id="PTHR43537:SF5">
    <property type="entry name" value="UXU OPERON TRANSCRIPTIONAL REGULATOR"/>
    <property type="match status" value="1"/>
</dbReference>
<evidence type="ECO:0000256" key="1">
    <source>
        <dbReference type="ARBA" id="ARBA00023015"/>
    </source>
</evidence>
<dbReference type="CDD" id="cd07377">
    <property type="entry name" value="WHTH_GntR"/>
    <property type="match status" value="1"/>
</dbReference>
<proteinExistence type="predicted"/>
<dbReference type="GO" id="GO:0003677">
    <property type="term" value="F:DNA binding"/>
    <property type="evidence" value="ECO:0007669"/>
    <property type="project" value="UniProtKB-KW"/>
</dbReference>
<keyword evidence="2" id="KW-0238">DNA-binding</keyword>
<dbReference type="Gene3D" id="1.20.120.530">
    <property type="entry name" value="GntR ligand-binding domain-like"/>
    <property type="match status" value="1"/>
</dbReference>
<dbReference type="InterPro" id="IPR036388">
    <property type="entry name" value="WH-like_DNA-bd_sf"/>
</dbReference>
<evidence type="ECO:0000313" key="6">
    <source>
        <dbReference type="Proteomes" id="UP000596427"/>
    </source>
</evidence>
<dbReference type="InterPro" id="IPR000524">
    <property type="entry name" value="Tscrpt_reg_HTH_GntR"/>
</dbReference>
<dbReference type="AlphaFoldDB" id="A0A974PSC3"/>
<evidence type="ECO:0000313" key="5">
    <source>
        <dbReference type="EMBL" id="QRG08641.1"/>
    </source>
</evidence>
<protein>
    <submittedName>
        <fullName evidence="5">FadR family transcriptional regulator</fullName>
    </submittedName>
</protein>
<dbReference type="SUPFAM" id="SSF48008">
    <property type="entry name" value="GntR ligand-binding domain-like"/>
    <property type="match status" value="1"/>
</dbReference>
<organism evidence="5 6">
    <name type="scientific">Xanthobacter dioxanivorans</name>
    <dbReference type="NCBI Taxonomy" id="2528964"/>
    <lineage>
        <taxon>Bacteria</taxon>
        <taxon>Pseudomonadati</taxon>
        <taxon>Pseudomonadota</taxon>
        <taxon>Alphaproteobacteria</taxon>
        <taxon>Hyphomicrobiales</taxon>
        <taxon>Xanthobacteraceae</taxon>
        <taxon>Xanthobacter</taxon>
    </lineage>
</organism>
<dbReference type="SMART" id="SM00345">
    <property type="entry name" value="HTH_GNTR"/>
    <property type="match status" value="1"/>
</dbReference>
<feature type="domain" description="HTH gntR-type" evidence="4">
    <location>
        <begin position="19"/>
        <end position="89"/>
    </location>
</feature>
<dbReference type="InterPro" id="IPR008920">
    <property type="entry name" value="TF_FadR/GntR_C"/>
</dbReference>
<dbReference type="Proteomes" id="UP000596427">
    <property type="component" value="Chromosome"/>
</dbReference>
<dbReference type="InterPro" id="IPR036390">
    <property type="entry name" value="WH_DNA-bd_sf"/>
</dbReference>
<dbReference type="PRINTS" id="PR00035">
    <property type="entry name" value="HTHGNTR"/>
</dbReference>